<accession>V5LX26</accession>
<dbReference type="HOGENOM" id="CLU_2915939_0_0_9"/>
<gene>
    <name evidence="1" type="ORF">M493_14677</name>
</gene>
<proteinExistence type="predicted"/>
<sequence length="61" mass="6530">MGRGNGAKAITAPPSPGRRCRTYPVDACFMDRTSGMVEGNGHAAFFRLVLKCDGRDSGEKI</sequence>
<dbReference type="Proteomes" id="UP000015500">
    <property type="component" value="Chromosome"/>
</dbReference>
<organism evidence="1 2">
    <name type="scientific">Geobacillus genomosp. 3</name>
    <dbReference type="NCBI Taxonomy" id="1921421"/>
    <lineage>
        <taxon>Bacteria</taxon>
        <taxon>Bacillati</taxon>
        <taxon>Bacillota</taxon>
        <taxon>Bacilli</taxon>
        <taxon>Bacillales</taxon>
        <taxon>Anoxybacillaceae</taxon>
        <taxon>Geobacillus</taxon>
    </lineage>
</organism>
<evidence type="ECO:0000313" key="1">
    <source>
        <dbReference type="EMBL" id="AHA58155.1"/>
    </source>
</evidence>
<dbReference type="STRING" id="1921421.M493_14677"/>
<dbReference type="AlphaFoldDB" id="V5LX26"/>
<name>V5LX26_GEOG3</name>
<evidence type="ECO:0000313" key="2">
    <source>
        <dbReference type="Proteomes" id="UP000015500"/>
    </source>
</evidence>
<keyword evidence="2" id="KW-1185">Reference proteome</keyword>
<dbReference type="EMBL" id="CP006254">
    <property type="protein sequence ID" value="AHA58155.1"/>
    <property type="molecule type" value="Genomic_DNA"/>
</dbReference>
<protein>
    <submittedName>
        <fullName evidence="1">Uncharacterized protein</fullName>
    </submittedName>
</protein>
<dbReference type="KEGG" id="gjf:M493_14677"/>
<reference evidence="1 2" key="1">
    <citation type="journal article" date="2014" name="Genome Announc.">
        <title>Complete Genome Sequence of the Thermophilic Polychlorinated Biphenyl Degrader Geobacillus sp. Strain JF8 (NBRC 109937).</title>
        <authorList>
            <person name="Shintani M."/>
            <person name="Ohtsubo Y."/>
            <person name="Fukuda K."/>
            <person name="Hosoyama A."/>
            <person name="Ohji S."/>
            <person name="Yamazoe A."/>
            <person name="Fujita N."/>
            <person name="Nagata Y."/>
            <person name="Tsuda M."/>
            <person name="Hatta T."/>
            <person name="Kimbara K."/>
        </authorList>
    </citation>
    <scope>NUCLEOTIDE SEQUENCE [LARGE SCALE GENOMIC DNA]</scope>
    <source>
        <strain evidence="1 2">JF8</strain>
    </source>
</reference>